<evidence type="ECO:0000256" key="1">
    <source>
        <dbReference type="PROSITE-ProRule" id="PRU00285"/>
    </source>
</evidence>
<proteinExistence type="inferred from homology"/>
<dbReference type="SUPFAM" id="SSF49764">
    <property type="entry name" value="HSP20-like chaperones"/>
    <property type="match status" value="1"/>
</dbReference>
<accession>A0AAU2AG83</accession>
<name>A0AAU2AG83_9ACTN</name>
<dbReference type="AlphaFoldDB" id="A0AAU2AG83"/>
<dbReference type="CDD" id="cd06464">
    <property type="entry name" value="ACD_sHsps-like"/>
    <property type="match status" value="1"/>
</dbReference>
<dbReference type="Pfam" id="PF00011">
    <property type="entry name" value="HSP20"/>
    <property type="match status" value="1"/>
</dbReference>
<dbReference type="PROSITE" id="PS01031">
    <property type="entry name" value="SHSP"/>
    <property type="match status" value="1"/>
</dbReference>
<feature type="domain" description="SHSP" evidence="3">
    <location>
        <begin position="30"/>
        <end position="140"/>
    </location>
</feature>
<protein>
    <submittedName>
        <fullName evidence="4">Hsp20 family protein</fullName>
    </submittedName>
</protein>
<dbReference type="InterPro" id="IPR031107">
    <property type="entry name" value="Small_HSP"/>
</dbReference>
<dbReference type="InterPro" id="IPR002068">
    <property type="entry name" value="A-crystallin/Hsp20_dom"/>
</dbReference>
<reference evidence="4" key="1">
    <citation type="submission" date="2022-10" db="EMBL/GenBank/DDBJ databases">
        <title>The complete genomes of actinobacterial strains from the NBC collection.</title>
        <authorList>
            <person name="Joergensen T.S."/>
            <person name="Alvarez Arevalo M."/>
            <person name="Sterndorff E.B."/>
            <person name="Faurdal D."/>
            <person name="Vuksanovic O."/>
            <person name="Mourched A.-S."/>
            <person name="Charusanti P."/>
            <person name="Shaw S."/>
            <person name="Blin K."/>
            <person name="Weber T."/>
        </authorList>
    </citation>
    <scope>NUCLEOTIDE SEQUENCE</scope>
    <source>
        <strain evidence="4">NBC_00093</strain>
    </source>
</reference>
<dbReference type="InterPro" id="IPR008978">
    <property type="entry name" value="HSP20-like_chaperone"/>
</dbReference>
<organism evidence="4">
    <name type="scientific">Streptomyces sp. NBC_00093</name>
    <dbReference type="NCBI Taxonomy" id="2975649"/>
    <lineage>
        <taxon>Bacteria</taxon>
        <taxon>Bacillati</taxon>
        <taxon>Actinomycetota</taxon>
        <taxon>Actinomycetes</taxon>
        <taxon>Kitasatosporales</taxon>
        <taxon>Streptomycetaceae</taxon>
        <taxon>Streptomyces</taxon>
    </lineage>
</organism>
<sequence length="140" mass="15414">MSGMIERLPGWTTLPDLLGWIDSGLPVAHTAPGTHGIRVEERLTDGTYVLRAELPGIDPENDVEITVAEGLLTLRAERTEETKDKHHTEFRYGTFTRVVRLPAGAEGDEATAEYKDGVLTVTVPVPEKKEGTRTISVRHV</sequence>
<evidence type="ECO:0000259" key="3">
    <source>
        <dbReference type="PROSITE" id="PS01031"/>
    </source>
</evidence>
<dbReference type="EMBL" id="CP108222">
    <property type="protein sequence ID" value="WTT22541.1"/>
    <property type="molecule type" value="Genomic_DNA"/>
</dbReference>
<dbReference type="PANTHER" id="PTHR11527">
    <property type="entry name" value="HEAT-SHOCK PROTEIN 20 FAMILY MEMBER"/>
    <property type="match status" value="1"/>
</dbReference>
<dbReference type="Gene3D" id="2.60.40.790">
    <property type="match status" value="1"/>
</dbReference>
<comment type="similarity">
    <text evidence="1 2">Belongs to the small heat shock protein (HSP20) family.</text>
</comment>
<evidence type="ECO:0000256" key="2">
    <source>
        <dbReference type="RuleBase" id="RU003616"/>
    </source>
</evidence>
<gene>
    <name evidence="4" type="ORF">OHA22_46910</name>
</gene>
<evidence type="ECO:0000313" key="4">
    <source>
        <dbReference type="EMBL" id="WTT22541.1"/>
    </source>
</evidence>